<reference evidence="2 3" key="1">
    <citation type="journal article" date="2015" name="Nature">
        <title>rRNA introns, odd ribosomes, and small enigmatic genomes across a large radiation of phyla.</title>
        <authorList>
            <person name="Brown C.T."/>
            <person name="Hug L.A."/>
            <person name="Thomas B.C."/>
            <person name="Sharon I."/>
            <person name="Castelle C.J."/>
            <person name="Singh A."/>
            <person name="Wilkins M.J."/>
            <person name="Williams K.H."/>
            <person name="Banfield J.F."/>
        </authorList>
    </citation>
    <scope>NUCLEOTIDE SEQUENCE [LARGE SCALE GENOMIC DNA]</scope>
</reference>
<protein>
    <submittedName>
        <fullName evidence="2">Cupin 2 conserved barrel domain protein</fullName>
    </submittedName>
</protein>
<evidence type="ECO:0000313" key="2">
    <source>
        <dbReference type="EMBL" id="KKU39932.1"/>
    </source>
</evidence>
<evidence type="ECO:0000313" key="3">
    <source>
        <dbReference type="Proteomes" id="UP000034391"/>
    </source>
</evidence>
<dbReference type="InterPro" id="IPR014710">
    <property type="entry name" value="RmlC-like_jellyroll"/>
</dbReference>
<dbReference type="InterPro" id="IPR029303">
    <property type="entry name" value="CapF_C"/>
</dbReference>
<accession>A0A0G1Q4Z4</accession>
<name>A0A0G1Q4Z4_9BACT</name>
<organism evidence="2 3">
    <name type="scientific">Candidatus Azambacteria bacterium GW2011_GWD2_46_48</name>
    <dbReference type="NCBI Taxonomy" id="1618623"/>
    <lineage>
        <taxon>Bacteria</taxon>
        <taxon>Candidatus Azamiibacteriota</taxon>
    </lineage>
</organism>
<proteinExistence type="predicted"/>
<dbReference type="EMBL" id="LCMR01000049">
    <property type="protein sequence ID" value="KKU39932.1"/>
    <property type="molecule type" value="Genomic_DNA"/>
</dbReference>
<dbReference type="InterPro" id="IPR011051">
    <property type="entry name" value="RmlC_Cupin_sf"/>
</dbReference>
<dbReference type="Gene3D" id="2.60.120.10">
    <property type="entry name" value="Jelly Rolls"/>
    <property type="match status" value="1"/>
</dbReference>
<sequence length="126" mass="14578">MRIEHKKINFEDQRGTIADIFVHNPKDNITIIFSKKGAVRGNHYHKQSTQYLFMISGKMTILTQKFGENAITKSILQPYDLMTHEPYEIHTLIAEEDTVFLAFADGLRGGEDYEKDTYRVEKPLNA</sequence>
<dbReference type="SUPFAM" id="SSF51182">
    <property type="entry name" value="RmlC-like cupins"/>
    <property type="match status" value="1"/>
</dbReference>
<dbReference type="Proteomes" id="UP000034391">
    <property type="component" value="Unassembled WGS sequence"/>
</dbReference>
<dbReference type="Pfam" id="PF14667">
    <property type="entry name" value="Polysacc_synt_C"/>
    <property type="match status" value="1"/>
</dbReference>
<feature type="domain" description="Capsular polysaccharide assembling protein CapF C-terminal" evidence="1">
    <location>
        <begin position="11"/>
        <end position="74"/>
    </location>
</feature>
<gene>
    <name evidence="2" type="ORF">UX56_C0049G0002</name>
</gene>
<comment type="caution">
    <text evidence="2">The sequence shown here is derived from an EMBL/GenBank/DDBJ whole genome shotgun (WGS) entry which is preliminary data.</text>
</comment>
<dbReference type="AlphaFoldDB" id="A0A0G1Q4Z4"/>
<evidence type="ECO:0000259" key="1">
    <source>
        <dbReference type="Pfam" id="PF14667"/>
    </source>
</evidence>